<keyword evidence="5" id="KW-0560">Oxidoreductase</keyword>
<dbReference type="InterPro" id="IPR009075">
    <property type="entry name" value="AcylCo_DH/oxidase_C"/>
</dbReference>
<dbReference type="PANTHER" id="PTHR43884">
    <property type="entry name" value="ACYL-COA DEHYDROGENASE"/>
    <property type="match status" value="1"/>
</dbReference>
<accession>A0A0F4XVP1</accession>
<comment type="cofactor">
    <cofactor evidence="1">
        <name>FAD</name>
        <dbReference type="ChEBI" id="CHEBI:57692"/>
    </cofactor>
</comment>
<evidence type="ECO:0000313" key="9">
    <source>
        <dbReference type="Proteomes" id="UP000033662"/>
    </source>
</evidence>
<evidence type="ECO:0000259" key="6">
    <source>
        <dbReference type="Pfam" id="PF00441"/>
    </source>
</evidence>
<evidence type="ECO:0000256" key="1">
    <source>
        <dbReference type="ARBA" id="ARBA00001974"/>
    </source>
</evidence>
<protein>
    <submittedName>
        <fullName evidence="8">Uncharacterized protein</fullName>
    </submittedName>
</protein>
<dbReference type="Gene3D" id="2.40.110.10">
    <property type="entry name" value="Butyryl-CoA Dehydrogenase, subunit A, domain 2"/>
    <property type="match status" value="1"/>
</dbReference>
<dbReference type="SUPFAM" id="SSF47203">
    <property type="entry name" value="Acyl-CoA dehydrogenase C-terminal domain-like"/>
    <property type="match status" value="1"/>
</dbReference>
<dbReference type="Pfam" id="PF02771">
    <property type="entry name" value="Acyl-CoA_dh_N"/>
    <property type="match status" value="1"/>
</dbReference>
<feature type="domain" description="Acyl-CoA dehydrogenase/oxidase C-terminal" evidence="6">
    <location>
        <begin position="232"/>
        <end position="339"/>
    </location>
</feature>
<evidence type="ECO:0000256" key="5">
    <source>
        <dbReference type="ARBA" id="ARBA00023002"/>
    </source>
</evidence>
<dbReference type="Gene3D" id="1.10.540.10">
    <property type="entry name" value="Acyl-CoA dehydrogenase/oxidase, N-terminal domain"/>
    <property type="match status" value="1"/>
</dbReference>
<dbReference type="GO" id="GO:0050660">
    <property type="term" value="F:flavin adenine dinucleotide binding"/>
    <property type="evidence" value="ECO:0007669"/>
    <property type="project" value="InterPro"/>
</dbReference>
<evidence type="ECO:0000256" key="4">
    <source>
        <dbReference type="ARBA" id="ARBA00022827"/>
    </source>
</evidence>
<comment type="caution">
    <text evidence="8">The sequence shown here is derived from an EMBL/GenBank/DDBJ whole genome shotgun (WGS) entry which is preliminary data.</text>
</comment>
<dbReference type="InterPro" id="IPR036250">
    <property type="entry name" value="AcylCo_DH-like_C"/>
</dbReference>
<dbReference type="InterPro" id="IPR013786">
    <property type="entry name" value="AcylCoA_DH/ox_N"/>
</dbReference>
<reference evidence="8 9" key="1">
    <citation type="submission" date="2015-03" db="EMBL/GenBank/DDBJ databases">
        <title>Pseudomonas fluorescens 1855-344 Genome sequencing and assembly.</title>
        <authorList>
            <person name="Eng W.W.H."/>
            <person name="Gan H.M."/>
            <person name="Savka M.A."/>
        </authorList>
    </citation>
    <scope>NUCLEOTIDE SEQUENCE [LARGE SCALE GENOMIC DNA]</scope>
    <source>
        <strain evidence="8 9">1855-344</strain>
    </source>
</reference>
<sequence length="364" mass="39614">MSTPLDSETKSIIDSTLLRFVDEFYDFTERRERLSTNTVDYRRHWPTLAELGVLGMPFTEEQGGLGGYALDIADAVSRMAKGLVLEPFVEAAVIAGSILAASIAAQARLDELIGGEVIDILLGGRLGSEDRLLVTLSGSTYRLNGTLRVQPYAAQADFWLIVANDTRSGEPIILRLAPDGVDVQMRSYRLLDGRPASDLHFAEVSVAASSLWLQGPAAKAALVRANRLAVSCLCADAVGVMAFLLFDTAEYLRTRKQFGMPLSSFQALQHRYADMQIAYLESRAITRKLALNLGTGSVAEQGWLSFAASSVVERAAALVGHEAIQMHGGMGVTDELVISHCNSRLVVLMHQLQNWCEADVELPE</sequence>
<dbReference type="PANTHER" id="PTHR43884:SF20">
    <property type="entry name" value="ACYL-COA DEHYDROGENASE FADE28"/>
    <property type="match status" value="1"/>
</dbReference>
<gene>
    <name evidence="8" type="ORF">VP02_01220</name>
</gene>
<evidence type="ECO:0000256" key="3">
    <source>
        <dbReference type="ARBA" id="ARBA00022630"/>
    </source>
</evidence>
<dbReference type="Gene3D" id="1.20.140.10">
    <property type="entry name" value="Butyryl-CoA Dehydrogenase, subunit A, domain 3"/>
    <property type="match status" value="1"/>
</dbReference>
<comment type="similarity">
    <text evidence="2">Belongs to the acyl-CoA dehydrogenase family.</text>
</comment>
<dbReference type="Pfam" id="PF00441">
    <property type="entry name" value="Acyl-CoA_dh_1"/>
    <property type="match status" value="1"/>
</dbReference>
<name>A0A0F4XVP1_9PSED</name>
<evidence type="ECO:0000313" key="8">
    <source>
        <dbReference type="EMBL" id="KKA09994.1"/>
    </source>
</evidence>
<dbReference type="Proteomes" id="UP000033662">
    <property type="component" value="Unassembled WGS sequence"/>
</dbReference>
<keyword evidence="3" id="KW-0285">Flavoprotein</keyword>
<dbReference type="EMBL" id="JZXC01000001">
    <property type="protein sequence ID" value="KKA09994.1"/>
    <property type="molecule type" value="Genomic_DNA"/>
</dbReference>
<dbReference type="InterPro" id="IPR037069">
    <property type="entry name" value="AcylCoA_DH/ox_N_sf"/>
</dbReference>
<dbReference type="AlphaFoldDB" id="A0A0F4XVP1"/>
<keyword evidence="4" id="KW-0274">FAD</keyword>
<dbReference type="PATRIC" id="fig|132476.4.peg.268"/>
<dbReference type="GO" id="GO:0003995">
    <property type="term" value="F:acyl-CoA dehydrogenase activity"/>
    <property type="evidence" value="ECO:0007669"/>
    <property type="project" value="TreeGrafter"/>
</dbReference>
<dbReference type="SUPFAM" id="SSF56645">
    <property type="entry name" value="Acyl-CoA dehydrogenase NM domain-like"/>
    <property type="match status" value="1"/>
</dbReference>
<proteinExistence type="inferred from homology"/>
<dbReference type="InterPro" id="IPR009100">
    <property type="entry name" value="AcylCoA_DH/oxidase_NM_dom_sf"/>
</dbReference>
<evidence type="ECO:0000259" key="7">
    <source>
        <dbReference type="Pfam" id="PF02771"/>
    </source>
</evidence>
<dbReference type="InterPro" id="IPR046373">
    <property type="entry name" value="Acyl-CoA_Oxase/DH_mid-dom_sf"/>
</dbReference>
<feature type="domain" description="Acyl-CoA dehydrogenase/oxidase N-terminal" evidence="7">
    <location>
        <begin position="12"/>
        <end position="84"/>
    </location>
</feature>
<organism evidence="8 9">
    <name type="scientific">Pseudomonas kilonensis</name>
    <dbReference type="NCBI Taxonomy" id="132476"/>
    <lineage>
        <taxon>Bacteria</taxon>
        <taxon>Pseudomonadati</taxon>
        <taxon>Pseudomonadota</taxon>
        <taxon>Gammaproteobacteria</taxon>
        <taxon>Pseudomonadales</taxon>
        <taxon>Pseudomonadaceae</taxon>
        <taxon>Pseudomonas</taxon>
    </lineage>
</organism>
<evidence type="ECO:0000256" key="2">
    <source>
        <dbReference type="ARBA" id="ARBA00009347"/>
    </source>
</evidence>